<protein>
    <submittedName>
        <fullName evidence="2">Uncharacterized protein</fullName>
    </submittedName>
</protein>
<dbReference type="Proteomes" id="UP000735302">
    <property type="component" value="Unassembled WGS sequence"/>
</dbReference>
<sequence length="149" mass="16445">MEAALQIKFGILRVNSRIKKKTPTRFGPCCASRAGGSSPFSGVNARAWSPRSLHGSSEEHPHNLCRRTHGYSITAPEDFVHGPGGPTARAVTDHFPAFGQDLRNLFIMFPTKTTGSSRGPTVSRSVRQEERVFRSCTKDLYSVTPWQTL</sequence>
<gene>
    <name evidence="2" type="ORF">PoB_002245400</name>
</gene>
<organism evidence="2 3">
    <name type="scientific">Plakobranchus ocellatus</name>
    <dbReference type="NCBI Taxonomy" id="259542"/>
    <lineage>
        <taxon>Eukaryota</taxon>
        <taxon>Metazoa</taxon>
        <taxon>Spiralia</taxon>
        <taxon>Lophotrochozoa</taxon>
        <taxon>Mollusca</taxon>
        <taxon>Gastropoda</taxon>
        <taxon>Heterobranchia</taxon>
        <taxon>Euthyneura</taxon>
        <taxon>Panpulmonata</taxon>
        <taxon>Sacoglossa</taxon>
        <taxon>Placobranchoidea</taxon>
        <taxon>Plakobranchidae</taxon>
        <taxon>Plakobranchus</taxon>
    </lineage>
</organism>
<proteinExistence type="predicted"/>
<evidence type="ECO:0000313" key="3">
    <source>
        <dbReference type="Proteomes" id="UP000735302"/>
    </source>
</evidence>
<dbReference type="EMBL" id="BLXT01002595">
    <property type="protein sequence ID" value="GFN95948.1"/>
    <property type="molecule type" value="Genomic_DNA"/>
</dbReference>
<comment type="caution">
    <text evidence="2">The sequence shown here is derived from an EMBL/GenBank/DDBJ whole genome shotgun (WGS) entry which is preliminary data.</text>
</comment>
<accession>A0AAV3ZPY4</accession>
<reference evidence="2 3" key="1">
    <citation type="journal article" date="2021" name="Elife">
        <title>Chloroplast acquisition without the gene transfer in kleptoplastic sea slugs, Plakobranchus ocellatus.</title>
        <authorList>
            <person name="Maeda T."/>
            <person name="Takahashi S."/>
            <person name="Yoshida T."/>
            <person name="Shimamura S."/>
            <person name="Takaki Y."/>
            <person name="Nagai Y."/>
            <person name="Toyoda A."/>
            <person name="Suzuki Y."/>
            <person name="Arimoto A."/>
            <person name="Ishii H."/>
            <person name="Satoh N."/>
            <person name="Nishiyama T."/>
            <person name="Hasebe M."/>
            <person name="Maruyama T."/>
            <person name="Minagawa J."/>
            <person name="Obokata J."/>
            <person name="Shigenobu S."/>
        </authorList>
    </citation>
    <scope>NUCLEOTIDE SEQUENCE [LARGE SCALE GENOMIC DNA]</scope>
</reference>
<evidence type="ECO:0000313" key="2">
    <source>
        <dbReference type="EMBL" id="GFN95948.1"/>
    </source>
</evidence>
<evidence type="ECO:0000256" key="1">
    <source>
        <dbReference type="SAM" id="MobiDB-lite"/>
    </source>
</evidence>
<feature type="region of interest" description="Disordered" evidence="1">
    <location>
        <begin position="35"/>
        <end position="61"/>
    </location>
</feature>
<keyword evidence="3" id="KW-1185">Reference proteome</keyword>
<name>A0AAV3ZPY4_9GAST</name>
<dbReference type="AlphaFoldDB" id="A0AAV3ZPY4"/>